<dbReference type="GO" id="GO:0006355">
    <property type="term" value="P:regulation of DNA-templated transcription"/>
    <property type="evidence" value="ECO:0007669"/>
    <property type="project" value="InterPro"/>
</dbReference>
<evidence type="ECO:0008006" key="6">
    <source>
        <dbReference type="Google" id="ProtNLM"/>
    </source>
</evidence>
<gene>
    <name evidence="4" type="ORF">DBRI00130_LOCUS12773</name>
    <name evidence="5" type="ORF">DBRI00130_LOCUS12774</name>
</gene>
<dbReference type="PANTHER" id="PTHR12706">
    <property type="entry name" value="STRAWBERRY NOTCH-RELATED"/>
    <property type="match status" value="1"/>
</dbReference>
<feature type="region of interest" description="Disordered" evidence="1">
    <location>
        <begin position="900"/>
        <end position="953"/>
    </location>
</feature>
<organism evidence="4">
    <name type="scientific">Ditylum brightwellii</name>
    <dbReference type="NCBI Taxonomy" id="49249"/>
    <lineage>
        <taxon>Eukaryota</taxon>
        <taxon>Sar</taxon>
        <taxon>Stramenopiles</taxon>
        <taxon>Ochrophyta</taxon>
        <taxon>Bacillariophyta</taxon>
        <taxon>Mediophyceae</taxon>
        <taxon>Lithodesmiophycidae</taxon>
        <taxon>Lithodesmiales</taxon>
        <taxon>Lithodesmiaceae</taxon>
        <taxon>Ditylum</taxon>
    </lineage>
</organism>
<dbReference type="GO" id="GO:0005634">
    <property type="term" value="C:nucleus"/>
    <property type="evidence" value="ECO:0007669"/>
    <property type="project" value="TreeGrafter"/>
</dbReference>
<reference evidence="4" key="1">
    <citation type="submission" date="2021-01" db="EMBL/GenBank/DDBJ databases">
        <authorList>
            <person name="Corre E."/>
            <person name="Pelletier E."/>
            <person name="Niang G."/>
            <person name="Scheremetjew M."/>
            <person name="Finn R."/>
            <person name="Kale V."/>
            <person name="Holt S."/>
            <person name="Cochrane G."/>
            <person name="Meng A."/>
            <person name="Brown T."/>
            <person name="Cohen L."/>
        </authorList>
    </citation>
    <scope>NUCLEOTIDE SEQUENCE</scope>
    <source>
        <strain evidence="4">GSO104</strain>
    </source>
</reference>
<dbReference type="EMBL" id="HBNS01015923">
    <property type="protein sequence ID" value="CAE4603111.1"/>
    <property type="molecule type" value="Transcribed_RNA"/>
</dbReference>
<accession>A0A6V2EFM3</accession>
<evidence type="ECO:0000256" key="1">
    <source>
        <dbReference type="SAM" id="MobiDB-lite"/>
    </source>
</evidence>
<dbReference type="InterPro" id="IPR026937">
    <property type="entry name" value="SBNO_Helicase_C_dom"/>
</dbReference>
<sequence length="970" mass="108074">MAYATRLGLWGSHHTHYPTFDTFQSVLEKRGVGAMEMLALEMKRKGMFIARTLSWDGARFDTVTVHLTSRQVMKYNYAVKWWNNLKVMIQSSLDFMNLTHSTPKTLWRAYWSAHQRFFREMCICAKIDEVVKQAKEYLKKGDHAVIIGLQSTGEAGLDVAMQDICQEMNTSMEDLELPSLVSTCASIMTNIVRNHFPVALPPPEEPKIPPIPPNGFGTEFDRAEYLRLTALAGRIKSMPPPAPIPELVERRNIILASIQNLDLPPNPLDDIIDRLGGVENVAELTGRSGRILRNAQTGKYHYVKRLGANSKHPSKKTYGLSMPIHSSSDDDDMDRENIVEKKRFMNGFKSVSIISDAASTGISLHADSRCKTSHKRRVHFTIELPWAADKAIQQLGRSHRSGQASAPIYKMVVTSLGGERRFAAAVSKRMANLGALTKGDRRAATGTDLSQFDIDSIFGRRALTRVYTCLRQSPPIMAPSRNGNAILDSFIAAATITSNSVDKPGDKTVQRMSALLAASDGLEEVGLNDRDASVKVFLNRIAGLYVSRQNLVFSLFMSTLDDVIADAKATGEFEGSVEDVKATNIALQGSPEIIATDGDGSQPTMLTKIKLDRGISFDDMVKTMIRDEAANAKDHKNKNALEEEDGNVKSIQCAKTGFYISKRKIAGRFLIMYAKRKVNLSKDSQLHLDPLGLMIITRPNTGKNPCEMRSRDLLYKYQLIVPSSFLLKHLYDNNASLKGDENGTKEKSITDDVGKIREHKPKLCKMWDKAYDESNCLEHNAGLAPRISYMGLITGAVLHILPVLEKAVLFLRHSQRSLRVIRVELTGSGQRLVGIRFPLEAEALAKFKILLNQNALSLKRNTLSFIDEQCIPIDEKAVAWTTTPQKTMKSYFGIASSSKQSLNNNSMKRKEPSPDSLHSPFVATKSLNTSFNKRREPSHVSPHSSIVARDRKKVKITQTKSIASFFSKKT</sequence>
<dbReference type="InterPro" id="IPR026741">
    <property type="entry name" value="SNO"/>
</dbReference>
<name>A0A6V2EFM3_9STRA</name>
<dbReference type="AlphaFoldDB" id="A0A6V2EFM3"/>
<dbReference type="EMBL" id="HBNS01015924">
    <property type="protein sequence ID" value="CAE4603113.1"/>
    <property type="molecule type" value="Transcribed_RNA"/>
</dbReference>
<evidence type="ECO:0000313" key="5">
    <source>
        <dbReference type="EMBL" id="CAE4603113.1"/>
    </source>
</evidence>
<dbReference type="GO" id="GO:0042393">
    <property type="term" value="F:histone binding"/>
    <property type="evidence" value="ECO:0007669"/>
    <property type="project" value="TreeGrafter"/>
</dbReference>
<evidence type="ECO:0000259" key="3">
    <source>
        <dbReference type="Pfam" id="PF13872"/>
    </source>
</evidence>
<dbReference type="PANTHER" id="PTHR12706:SF30">
    <property type="entry name" value="PROTEIN STRAWBERRY NOTCH-RELATED"/>
    <property type="match status" value="1"/>
</dbReference>
<feature type="domain" description="Strawberry notch AAA" evidence="3">
    <location>
        <begin position="1"/>
        <end position="76"/>
    </location>
</feature>
<protein>
    <recommendedName>
        <fullName evidence="6">Strawberry notch helicase C domain-containing protein</fullName>
    </recommendedName>
</protein>
<evidence type="ECO:0000259" key="2">
    <source>
        <dbReference type="Pfam" id="PF13871"/>
    </source>
</evidence>
<dbReference type="Pfam" id="PF13871">
    <property type="entry name" value="Helicase_C_4"/>
    <property type="match status" value="1"/>
</dbReference>
<proteinExistence type="predicted"/>
<dbReference type="GO" id="GO:0031490">
    <property type="term" value="F:chromatin DNA binding"/>
    <property type="evidence" value="ECO:0007669"/>
    <property type="project" value="TreeGrafter"/>
</dbReference>
<dbReference type="Pfam" id="PF13872">
    <property type="entry name" value="AAA_34"/>
    <property type="match status" value="1"/>
</dbReference>
<evidence type="ECO:0000313" key="4">
    <source>
        <dbReference type="EMBL" id="CAE4603111.1"/>
    </source>
</evidence>
<dbReference type="InterPro" id="IPR039187">
    <property type="entry name" value="SNO_AAA"/>
</dbReference>
<feature type="region of interest" description="Disordered" evidence="1">
    <location>
        <begin position="313"/>
        <end position="332"/>
    </location>
</feature>
<feature type="domain" description="Strawberry notch helicase C" evidence="2">
    <location>
        <begin position="266"/>
        <end position="579"/>
    </location>
</feature>